<evidence type="ECO:0000256" key="2">
    <source>
        <dbReference type="ARBA" id="ARBA00022448"/>
    </source>
</evidence>
<keyword evidence="5" id="KW-0653">Protein transport</keyword>
<keyword evidence="7" id="KW-0811">Translocation</keyword>
<comment type="subcellular location">
    <subcellularLocation>
        <location evidence="1">Nucleus</location>
        <location evidence="1">Nuclear pore complex</location>
    </subcellularLocation>
</comment>
<dbReference type="InterPro" id="IPR011993">
    <property type="entry name" value="PH-like_dom_sf"/>
</dbReference>
<accession>A0A8R7K3U9</accession>
<dbReference type="InterPro" id="IPR015007">
    <property type="entry name" value="NUP2/50/61"/>
</dbReference>
<keyword evidence="13" id="KW-1185">Reference proteome</keyword>
<evidence type="ECO:0000313" key="12">
    <source>
        <dbReference type="EnsemblPlants" id="TuG1812G0100002638.01.T02"/>
    </source>
</evidence>
<keyword evidence="9" id="KW-0539">Nucleus</keyword>
<feature type="region of interest" description="Disordered" evidence="10">
    <location>
        <begin position="81"/>
        <end position="207"/>
    </location>
</feature>
<dbReference type="InterPro" id="IPR000156">
    <property type="entry name" value="Ran_bind_dom"/>
</dbReference>
<evidence type="ECO:0000256" key="8">
    <source>
        <dbReference type="ARBA" id="ARBA00023132"/>
    </source>
</evidence>
<evidence type="ECO:0000256" key="1">
    <source>
        <dbReference type="ARBA" id="ARBA00004567"/>
    </source>
</evidence>
<evidence type="ECO:0000256" key="10">
    <source>
        <dbReference type="SAM" id="MobiDB-lite"/>
    </source>
</evidence>
<dbReference type="SMART" id="SM00160">
    <property type="entry name" value="RanBD"/>
    <property type="match status" value="1"/>
</dbReference>
<feature type="compositionally biased region" description="Basic and acidic residues" evidence="10">
    <location>
        <begin position="112"/>
        <end position="194"/>
    </location>
</feature>
<dbReference type="SUPFAM" id="SSF50729">
    <property type="entry name" value="PH domain-like"/>
    <property type="match status" value="1"/>
</dbReference>
<evidence type="ECO:0000256" key="5">
    <source>
        <dbReference type="ARBA" id="ARBA00022927"/>
    </source>
</evidence>
<feature type="compositionally biased region" description="Basic and acidic residues" evidence="10">
    <location>
        <begin position="1"/>
        <end position="24"/>
    </location>
</feature>
<dbReference type="InterPro" id="IPR045255">
    <property type="entry name" value="RanBP1-like"/>
</dbReference>
<evidence type="ECO:0000256" key="7">
    <source>
        <dbReference type="ARBA" id="ARBA00023010"/>
    </source>
</evidence>
<dbReference type="GO" id="GO:0051028">
    <property type="term" value="P:mRNA transport"/>
    <property type="evidence" value="ECO:0007669"/>
    <property type="project" value="UniProtKB-KW"/>
</dbReference>
<dbReference type="CDD" id="cd13169">
    <property type="entry name" value="RanBD_NUP50_plant"/>
    <property type="match status" value="1"/>
</dbReference>
<feature type="domain" description="RanBD1" evidence="11">
    <location>
        <begin position="272"/>
        <end position="393"/>
    </location>
</feature>
<keyword evidence="8" id="KW-0906">Nuclear pore complex</keyword>
<evidence type="ECO:0000256" key="3">
    <source>
        <dbReference type="ARBA" id="ARBA00022737"/>
    </source>
</evidence>
<dbReference type="AlphaFoldDB" id="A0A8R7K3U9"/>
<feature type="compositionally biased region" description="Polar residues" evidence="10">
    <location>
        <begin position="93"/>
        <end position="110"/>
    </location>
</feature>
<dbReference type="GO" id="GO:0015031">
    <property type="term" value="P:protein transport"/>
    <property type="evidence" value="ECO:0007669"/>
    <property type="project" value="UniProtKB-KW"/>
</dbReference>
<evidence type="ECO:0000256" key="4">
    <source>
        <dbReference type="ARBA" id="ARBA00022816"/>
    </source>
</evidence>
<dbReference type="Gene3D" id="2.30.29.30">
    <property type="entry name" value="Pleckstrin-homology domain (PH domain)/Phosphotyrosine-binding domain (PTB)"/>
    <property type="match status" value="1"/>
</dbReference>
<dbReference type="PANTHER" id="PTHR23138:SF142">
    <property type="entry name" value="RAN-BINDING PROTEIN 3B-RELATED"/>
    <property type="match status" value="1"/>
</dbReference>
<dbReference type="Gramene" id="TuG1812G0100002638.01.T02">
    <property type="protein sequence ID" value="TuG1812G0100002638.01.T02"/>
    <property type="gene ID" value="TuG1812G0100002638.01"/>
</dbReference>
<reference evidence="12" key="3">
    <citation type="submission" date="2022-06" db="UniProtKB">
        <authorList>
            <consortium name="EnsemblPlants"/>
        </authorList>
    </citation>
    <scope>IDENTIFICATION</scope>
</reference>
<keyword evidence="4" id="KW-0509">mRNA transport</keyword>
<dbReference type="Pfam" id="PF00638">
    <property type="entry name" value="Ran_BP1"/>
    <property type="match status" value="1"/>
</dbReference>
<evidence type="ECO:0000256" key="9">
    <source>
        <dbReference type="ARBA" id="ARBA00023242"/>
    </source>
</evidence>
<dbReference type="FunFam" id="2.30.29.30:FF:000353">
    <property type="entry name" value="Nuclear pore complex protein NUP50A"/>
    <property type="match status" value="1"/>
</dbReference>
<feature type="region of interest" description="Disordered" evidence="10">
    <location>
        <begin position="1"/>
        <end position="43"/>
    </location>
</feature>
<feature type="compositionally biased region" description="Polar residues" evidence="10">
    <location>
        <begin position="195"/>
        <end position="207"/>
    </location>
</feature>
<reference evidence="13" key="1">
    <citation type="journal article" date="2013" name="Nature">
        <title>Draft genome of the wheat A-genome progenitor Triticum urartu.</title>
        <authorList>
            <person name="Ling H.Q."/>
            <person name="Zhao S."/>
            <person name="Liu D."/>
            <person name="Wang J."/>
            <person name="Sun H."/>
            <person name="Zhang C."/>
            <person name="Fan H."/>
            <person name="Li D."/>
            <person name="Dong L."/>
            <person name="Tao Y."/>
            <person name="Gao C."/>
            <person name="Wu H."/>
            <person name="Li Y."/>
            <person name="Cui Y."/>
            <person name="Guo X."/>
            <person name="Zheng S."/>
            <person name="Wang B."/>
            <person name="Yu K."/>
            <person name="Liang Q."/>
            <person name="Yang W."/>
            <person name="Lou X."/>
            <person name="Chen J."/>
            <person name="Feng M."/>
            <person name="Jian J."/>
            <person name="Zhang X."/>
            <person name="Luo G."/>
            <person name="Jiang Y."/>
            <person name="Liu J."/>
            <person name="Wang Z."/>
            <person name="Sha Y."/>
            <person name="Zhang B."/>
            <person name="Wu H."/>
            <person name="Tang D."/>
            <person name="Shen Q."/>
            <person name="Xue P."/>
            <person name="Zou S."/>
            <person name="Wang X."/>
            <person name="Liu X."/>
            <person name="Wang F."/>
            <person name="Yang Y."/>
            <person name="An X."/>
            <person name="Dong Z."/>
            <person name="Zhang K."/>
            <person name="Zhang X."/>
            <person name="Luo M.C."/>
            <person name="Dvorak J."/>
            <person name="Tong Y."/>
            <person name="Wang J."/>
            <person name="Yang H."/>
            <person name="Li Z."/>
            <person name="Wang D."/>
            <person name="Zhang A."/>
            <person name="Wang J."/>
        </authorList>
    </citation>
    <scope>NUCLEOTIDE SEQUENCE</scope>
    <source>
        <strain evidence="13">cv. G1812</strain>
    </source>
</reference>
<dbReference type="InterPro" id="IPR045207">
    <property type="entry name" value="RanBD_NUP50_plant"/>
</dbReference>
<dbReference type="Proteomes" id="UP000015106">
    <property type="component" value="Chromosome 1"/>
</dbReference>
<proteinExistence type="predicted"/>
<evidence type="ECO:0000259" key="11">
    <source>
        <dbReference type="PROSITE" id="PS50196"/>
    </source>
</evidence>
<protein>
    <recommendedName>
        <fullName evidence="11">RanBD1 domain-containing protein</fullName>
    </recommendedName>
</protein>
<evidence type="ECO:0000313" key="13">
    <source>
        <dbReference type="Proteomes" id="UP000015106"/>
    </source>
</evidence>
<dbReference type="Pfam" id="PF08911">
    <property type="entry name" value="NUP50"/>
    <property type="match status" value="1"/>
</dbReference>
<keyword evidence="6" id="KW-0007">Acetylation</keyword>
<dbReference type="EnsemblPlants" id="TuG1812G0100002638.01.T02">
    <property type="protein sequence ID" value="TuG1812G0100002638.01.T02"/>
    <property type="gene ID" value="TuG1812G0100002638.01"/>
</dbReference>
<organism evidence="12 13">
    <name type="scientific">Triticum urartu</name>
    <name type="common">Red wild einkorn</name>
    <name type="synonym">Crithodium urartu</name>
    <dbReference type="NCBI Taxonomy" id="4572"/>
    <lineage>
        <taxon>Eukaryota</taxon>
        <taxon>Viridiplantae</taxon>
        <taxon>Streptophyta</taxon>
        <taxon>Embryophyta</taxon>
        <taxon>Tracheophyta</taxon>
        <taxon>Spermatophyta</taxon>
        <taxon>Magnoliopsida</taxon>
        <taxon>Liliopsida</taxon>
        <taxon>Poales</taxon>
        <taxon>Poaceae</taxon>
        <taxon>BOP clade</taxon>
        <taxon>Pooideae</taxon>
        <taxon>Triticodae</taxon>
        <taxon>Triticeae</taxon>
        <taxon>Triticinae</taxon>
        <taxon>Triticum</taxon>
    </lineage>
</organism>
<sequence length="408" mass="43473">MADEEHAQTSRKRVADKQINKDHPEPDDDSSEQETGTFKKASEEVMATRKIVKVRRQQPSAAASSNPFSAIRFTPSDSIAQASITVSEPPPSDVSNGKSSALTEAPSQLVESDGKAEVTVDGTGDDKVVVEEPKEDNSKTSEIEGKTNDGDAEEKKAVDEAAGEDKVSKDDDEKNGEAESGTKDGSSEQKDADNKGQSSSPTPLFSFTNLSSGQNAFTGLAGTGFSGSSFSFGSGSKDSSNAPLFGLKSDGSSFPSFNIDAPKRFAMSEGPVETGEENEKAVFTADSAIYEYLDGGWKERGRGELKLNIPVSGGERSRLVMRAKGNYRLILNASLYDDMTLKDMDKKGVTFSCINSIGESPSGLTTFALKFKDTGIREDFKAAVETHKAKKASDTPKTHEGSPKAPDV</sequence>
<reference evidence="12" key="2">
    <citation type="submission" date="2018-03" db="EMBL/GenBank/DDBJ databases">
        <title>The Triticum urartu genome reveals the dynamic nature of wheat genome evolution.</title>
        <authorList>
            <person name="Ling H."/>
            <person name="Ma B."/>
            <person name="Shi X."/>
            <person name="Liu H."/>
            <person name="Dong L."/>
            <person name="Sun H."/>
            <person name="Cao Y."/>
            <person name="Gao Q."/>
            <person name="Zheng S."/>
            <person name="Li Y."/>
            <person name="Yu Y."/>
            <person name="Du H."/>
            <person name="Qi M."/>
            <person name="Li Y."/>
            <person name="Yu H."/>
            <person name="Cui Y."/>
            <person name="Wang N."/>
            <person name="Chen C."/>
            <person name="Wu H."/>
            <person name="Zhao Y."/>
            <person name="Zhang J."/>
            <person name="Li Y."/>
            <person name="Zhou W."/>
            <person name="Zhang B."/>
            <person name="Hu W."/>
            <person name="Eijk M."/>
            <person name="Tang J."/>
            <person name="Witsenboer H."/>
            <person name="Zhao S."/>
            <person name="Li Z."/>
            <person name="Zhang A."/>
            <person name="Wang D."/>
            <person name="Liang C."/>
        </authorList>
    </citation>
    <scope>NUCLEOTIDE SEQUENCE [LARGE SCALE GENOMIC DNA]</scope>
    <source>
        <strain evidence="12">cv. G1812</strain>
    </source>
</reference>
<dbReference type="PROSITE" id="PS50196">
    <property type="entry name" value="RANBD1"/>
    <property type="match status" value="1"/>
</dbReference>
<dbReference type="PANTHER" id="PTHR23138">
    <property type="entry name" value="RAN BINDING PROTEIN"/>
    <property type="match status" value="1"/>
</dbReference>
<feature type="region of interest" description="Disordered" evidence="10">
    <location>
        <begin position="385"/>
        <end position="408"/>
    </location>
</feature>
<name>A0A8R7K3U9_TRIUA</name>
<gene>
    <name evidence="12" type="primary">LOC125514184</name>
</gene>
<evidence type="ECO:0000256" key="6">
    <source>
        <dbReference type="ARBA" id="ARBA00022990"/>
    </source>
</evidence>
<dbReference type="GO" id="GO:0005643">
    <property type="term" value="C:nuclear pore"/>
    <property type="evidence" value="ECO:0007669"/>
    <property type="project" value="UniProtKB-SubCell"/>
</dbReference>
<keyword evidence="3" id="KW-0677">Repeat</keyword>
<keyword evidence="2" id="KW-0813">Transport</keyword>